<dbReference type="AlphaFoldDB" id="A0A0R1K8M1"/>
<dbReference type="SUPFAM" id="SSF52440">
    <property type="entry name" value="PreATP-grasp domain"/>
    <property type="match status" value="1"/>
</dbReference>
<dbReference type="InterPro" id="IPR011761">
    <property type="entry name" value="ATP-grasp"/>
</dbReference>
<sequence length="383" mass="42110">MKLSGINIAKIDEDDFDGLVNFAIKENIAYTIVGPEAPLVNGIVDFFEAHGLRIFGPNKRAAQIEGSKAFTKSLLKLANVPTAEYSEFSDFKAAEKYLKHLSEYPVVIKADGLAAGKGVYIVENVDEAVQVVDGLLNGHKFETSKIVIEEYLDGEEFSLMAFVNNGKFYPMPAAQDYKKLKDDDKGPNTGGMGAICPVSNISQATYDRAVNKVLKPFIETLTEDHIKYTGVLYAGLILTNKGIKVIEFNVRFGDPETEVVLPRLKNNLGHVIFSILNDDNPEINWETSGVDLGVFASVSGYPDSPIKNADLGTVGSFENLNCEINYAGVKLNGDSLCSDGGRLFVVKTHADDLVDAQNRIYQDMQKLKQENIFYRKDIGNNSI</sequence>
<comment type="pathway">
    <text evidence="3">Purine metabolism; IMP biosynthesis via de novo pathway; N(1)-(5-phospho-D-ribosyl)glycinamide from 5-phospho-alpha-D-ribose 1-diphosphate: step 2/2.</text>
</comment>
<dbReference type="STRING" id="1423775.FD03_GL000190"/>
<dbReference type="InterPro" id="IPR000115">
    <property type="entry name" value="PRibGlycinamide_synth"/>
</dbReference>
<organism evidence="15 16">
    <name type="scientific">Companilactobacillus nodensis DSM 19682 = JCM 14932 = NBRC 107160</name>
    <dbReference type="NCBI Taxonomy" id="1423775"/>
    <lineage>
        <taxon>Bacteria</taxon>
        <taxon>Bacillati</taxon>
        <taxon>Bacillota</taxon>
        <taxon>Bacilli</taxon>
        <taxon>Lactobacillales</taxon>
        <taxon>Lactobacillaceae</taxon>
        <taxon>Companilactobacillus</taxon>
    </lineage>
</organism>
<comment type="cofactor">
    <cofactor evidence="1">
        <name>Mn(2+)</name>
        <dbReference type="ChEBI" id="CHEBI:29035"/>
    </cofactor>
</comment>
<comment type="cofactor">
    <cofactor evidence="2">
        <name>Mg(2+)</name>
        <dbReference type="ChEBI" id="CHEBI:18420"/>
    </cofactor>
</comment>
<proteinExistence type="inferred from homology"/>
<dbReference type="InterPro" id="IPR020562">
    <property type="entry name" value="PRibGlycinamide_synth_N"/>
</dbReference>
<comment type="caution">
    <text evidence="15">The sequence shown here is derived from an EMBL/GenBank/DDBJ whole genome shotgun (WGS) entry which is preliminary data.</text>
</comment>
<evidence type="ECO:0000256" key="12">
    <source>
        <dbReference type="ARBA" id="ARBA00042864"/>
    </source>
</evidence>
<dbReference type="SUPFAM" id="SSF56059">
    <property type="entry name" value="Glutathione synthetase ATP-binding domain-like"/>
    <property type="match status" value="1"/>
</dbReference>
<dbReference type="InterPro" id="IPR037123">
    <property type="entry name" value="PRibGlycinamide_synth_C_sf"/>
</dbReference>
<dbReference type="NCBIfam" id="TIGR00877">
    <property type="entry name" value="purD"/>
    <property type="match status" value="1"/>
</dbReference>
<dbReference type="PROSITE" id="PS00184">
    <property type="entry name" value="GARS"/>
    <property type="match status" value="1"/>
</dbReference>
<dbReference type="UniPathway" id="UPA00074">
    <property type="reaction ID" value="UER00125"/>
</dbReference>
<evidence type="ECO:0000313" key="15">
    <source>
        <dbReference type="EMBL" id="KRK80014.1"/>
    </source>
</evidence>
<evidence type="ECO:0000256" key="6">
    <source>
        <dbReference type="ARBA" id="ARBA00022741"/>
    </source>
</evidence>
<dbReference type="Pfam" id="PF02843">
    <property type="entry name" value="GARS_C"/>
    <property type="match status" value="1"/>
</dbReference>
<evidence type="ECO:0000256" key="2">
    <source>
        <dbReference type="ARBA" id="ARBA00001946"/>
    </source>
</evidence>
<keyword evidence="16" id="KW-1185">Reference proteome</keyword>
<keyword evidence="7" id="KW-0658">Purine biosynthesis</keyword>
<dbReference type="Gene3D" id="3.40.50.20">
    <property type="match status" value="1"/>
</dbReference>
<keyword evidence="5 15" id="KW-0436">Ligase</keyword>
<dbReference type="SMART" id="SM01210">
    <property type="entry name" value="GARS_C"/>
    <property type="match status" value="1"/>
</dbReference>
<dbReference type="EMBL" id="AZDZ01000009">
    <property type="protein sequence ID" value="KRK80014.1"/>
    <property type="molecule type" value="Genomic_DNA"/>
</dbReference>
<dbReference type="EC" id="6.3.4.13" evidence="4"/>
<evidence type="ECO:0000256" key="3">
    <source>
        <dbReference type="ARBA" id="ARBA00005174"/>
    </source>
</evidence>
<dbReference type="InterPro" id="IPR013815">
    <property type="entry name" value="ATP_grasp_subdomain_1"/>
</dbReference>
<evidence type="ECO:0000256" key="7">
    <source>
        <dbReference type="ARBA" id="ARBA00022755"/>
    </source>
</evidence>
<dbReference type="Pfam" id="PF01071">
    <property type="entry name" value="GARS_A"/>
    <property type="match status" value="1"/>
</dbReference>
<evidence type="ECO:0000259" key="14">
    <source>
        <dbReference type="PROSITE" id="PS50975"/>
    </source>
</evidence>
<dbReference type="PANTHER" id="PTHR43472:SF1">
    <property type="entry name" value="PHOSPHORIBOSYLAMINE--GLYCINE LIGASE, CHLOROPLASTIC"/>
    <property type="match status" value="1"/>
</dbReference>
<dbReference type="GO" id="GO:0005524">
    <property type="term" value="F:ATP binding"/>
    <property type="evidence" value="ECO:0007669"/>
    <property type="project" value="UniProtKB-UniRule"/>
</dbReference>
<feature type="domain" description="ATP-grasp" evidence="14">
    <location>
        <begin position="72"/>
        <end position="277"/>
    </location>
</feature>
<comment type="similarity">
    <text evidence="10">Belongs to the GARS family.</text>
</comment>
<dbReference type="Gene3D" id="3.30.470.20">
    <property type="entry name" value="ATP-grasp fold, B domain"/>
    <property type="match status" value="1"/>
</dbReference>
<evidence type="ECO:0000256" key="8">
    <source>
        <dbReference type="ARBA" id="ARBA00022840"/>
    </source>
</evidence>
<dbReference type="GO" id="GO:0006189">
    <property type="term" value="P:'de novo' IMP biosynthetic process"/>
    <property type="evidence" value="ECO:0007669"/>
    <property type="project" value="UniProtKB-UniPathway"/>
</dbReference>
<dbReference type="Proteomes" id="UP000051248">
    <property type="component" value="Unassembled WGS sequence"/>
</dbReference>
<dbReference type="PROSITE" id="PS50975">
    <property type="entry name" value="ATP_GRASP"/>
    <property type="match status" value="1"/>
</dbReference>
<dbReference type="SUPFAM" id="SSF51246">
    <property type="entry name" value="Rudiment single hybrid motif"/>
    <property type="match status" value="1"/>
</dbReference>
<dbReference type="InterPro" id="IPR020560">
    <property type="entry name" value="PRibGlycinamide_synth_C-dom"/>
</dbReference>
<evidence type="ECO:0000256" key="10">
    <source>
        <dbReference type="ARBA" id="ARBA00038345"/>
    </source>
</evidence>
<dbReference type="eggNOG" id="COG0151">
    <property type="taxonomic scope" value="Bacteria"/>
</dbReference>
<dbReference type="GO" id="GO:0009113">
    <property type="term" value="P:purine nucleobase biosynthetic process"/>
    <property type="evidence" value="ECO:0007669"/>
    <property type="project" value="InterPro"/>
</dbReference>
<gene>
    <name evidence="15" type="ORF">FD03_GL000190</name>
</gene>
<evidence type="ECO:0000256" key="5">
    <source>
        <dbReference type="ARBA" id="ARBA00022598"/>
    </source>
</evidence>
<dbReference type="InterPro" id="IPR020561">
    <property type="entry name" value="PRibGlycinamid_synth_ATP-grasp"/>
</dbReference>
<evidence type="ECO:0000256" key="11">
    <source>
        <dbReference type="ARBA" id="ARBA00042242"/>
    </source>
</evidence>
<accession>A0A0R1K8M1</accession>
<dbReference type="InterPro" id="IPR016185">
    <property type="entry name" value="PreATP-grasp_dom_sf"/>
</dbReference>
<keyword evidence="6 13" id="KW-0547">Nucleotide-binding</keyword>
<dbReference type="InterPro" id="IPR011054">
    <property type="entry name" value="Rudment_hybrid_motif"/>
</dbReference>
<dbReference type="GO" id="GO:0046872">
    <property type="term" value="F:metal ion binding"/>
    <property type="evidence" value="ECO:0007669"/>
    <property type="project" value="InterPro"/>
</dbReference>
<dbReference type="GO" id="GO:0004637">
    <property type="term" value="F:phosphoribosylamine-glycine ligase activity"/>
    <property type="evidence" value="ECO:0007669"/>
    <property type="project" value="UniProtKB-EC"/>
</dbReference>
<dbReference type="PANTHER" id="PTHR43472">
    <property type="entry name" value="PHOSPHORIBOSYLAMINE--GLYCINE LIGASE"/>
    <property type="match status" value="1"/>
</dbReference>
<evidence type="ECO:0000256" key="13">
    <source>
        <dbReference type="PROSITE-ProRule" id="PRU00409"/>
    </source>
</evidence>
<keyword evidence="8 13" id="KW-0067">ATP-binding</keyword>
<dbReference type="Pfam" id="PF02844">
    <property type="entry name" value="GARS_N"/>
    <property type="match status" value="1"/>
</dbReference>
<protein>
    <recommendedName>
        <fullName evidence="4">phosphoribosylamine--glycine ligase</fullName>
        <ecNumber evidence="4">6.3.4.13</ecNumber>
    </recommendedName>
    <alternativeName>
        <fullName evidence="11">Glycinamide ribonucleotide synthetase</fullName>
    </alternativeName>
    <alternativeName>
        <fullName evidence="12">Phosphoribosylglycinamide synthetase</fullName>
    </alternativeName>
</protein>
<name>A0A0R1K8M1_9LACO</name>
<dbReference type="SMART" id="SM01209">
    <property type="entry name" value="GARS_A"/>
    <property type="match status" value="1"/>
</dbReference>
<dbReference type="PATRIC" id="fig|1423775.4.peg.194"/>
<dbReference type="Gene3D" id="3.90.600.10">
    <property type="entry name" value="Phosphoribosylglycinamide synthetase, C-terminal domain"/>
    <property type="match status" value="1"/>
</dbReference>
<evidence type="ECO:0000256" key="1">
    <source>
        <dbReference type="ARBA" id="ARBA00001936"/>
    </source>
</evidence>
<dbReference type="Gene3D" id="3.30.1490.20">
    <property type="entry name" value="ATP-grasp fold, A domain"/>
    <property type="match status" value="1"/>
</dbReference>
<evidence type="ECO:0000256" key="9">
    <source>
        <dbReference type="ARBA" id="ARBA00023211"/>
    </source>
</evidence>
<evidence type="ECO:0000256" key="4">
    <source>
        <dbReference type="ARBA" id="ARBA00013255"/>
    </source>
</evidence>
<reference evidence="15 16" key="1">
    <citation type="journal article" date="2015" name="Genome Announc.">
        <title>Expanding the biotechnology potential of lactobacilli through comparative genomics of 213 strains and associated genera.</title>
        <authorList>
            <person name="Sun Z."/>
            <person name="Harris H.M."/>
            <person name="McCann A."/>
            <person name="Guo C."/>
            <person name="Argimon S."/>
            <person name="Zhang W."/>
            <person name="Yang X."/>
            <person name="Jeffery I.B."/>
            <person name="Cooney J.C."/>
            <person name="Kagawa T.F."/>
            <person name="Liu W."/>
            <person name="Song Y."/>
            <person name="Salvetti E."/>
            <person name="Wrobel A."/>
            <person name="Rasinkangas P."/>
            <person name="Parkhill J."/>
            <person name="Rea M.C."/>
            <person name="O'Sullivan O."/>
            <person name="Ritari J."/>
            <person name="Douillard F.P."/>
            <person name="Paul Ross R."/>
            <person name="Yang R."/>
            <person name="Briner A.E."/>
            <person name="Felis G.E."/>
            <person name="de Vos W.M."/>
            <person name="Barrangou R."/>
            <person name="Klaenhammer T.R."/>
            <person name="Caufield P.W."/>
            <person name="Cui Y."/>
            <person name="Zhang H."/>
            <person name="O'Toole P.W."/>
        </authorList>
    </citation>
    <scope>NUCLEOTIDE SEQUENCE [LARGE SCALE GENOMIC DNA]</scope>
    <source>
        <strain evidence="15 16">DSM 19682</strain>
    </source>
</reference>
<dbReference type="InterPro" id="IPR020559">
    <property type="entry name" value="PRibGlycinamide_synth_CS"/>
</dbReference>
<keyword evidence="9" id="KW-0464">Manganese</keyword>
<evidence type="ECO:0000313" key="16">
    <source>
        <dbReference type="Proteomes" id="UP000051248"/>
    </source>
</evidence>